<gene>
    <name evidence="8" type="ORF">BG845_04719</name>
</gene>
<feature type="transmembrane region" description="Helical" evidence="7">
    <location>
        <begin position="42"/>
        <end position="66"/>
    </location>
</feature>
<feature type="transmembrane region" description="Helical" evidence="7">
    <location>
        <begin position="106"/>
        <end position="124"/>
    </location>
</feature>
<organism evidence="8 9">
    <name type="scientific">Pseudonocardia autotrophica</name>
    <name type="common">Amycolata autotrophica</name>
    <name type="synonym">Nocardia autotrophica</name>
    <dbReference type="NCBI Taxonomy" id="2074"/>
    <lineage>
        <taxon>Bacteria</taxon>
        <taxon>Bacillati</taxon>
        <taxon>Actinomycetota</taxon>
        <taxon>Actinomycetes</taxon>
        <taxon>Pseudonocardiales</taxon>
        <taxon>Pseudonocardiaceae</taxon>
        <taxon>Pseudonocardia</taxon>
    </lineage>
</organism>
<evidence type="ECO:0000313" key="8">
    <source>
        <dbReference type="EMBL" id="OSY37416.1"/>
    </source>
</evidence>
<evidence type="ECO:0000256" key="7">
    <source>
        <dbReference type="SAM" id="Phobius"/>
    </source>
</evidence>
<proteinExistence type="inferred from homology"/>
<dbReference type="PANTHER" id="PTHR33452:SF1">
    <property type="entry name" value="INNER MEMBRANE PROTEIN YPHA-RELATED"/>
    <property type="match status" value="1"/>
</dbReference>
<name>A0A1Y2MQA7_PSEAH</name>
<keyword evidence="4 7" id="KW-0812">Transmembrane</keyword>
<dbReference type="PANTHER" id="PTHR33452">
    <property type="entry name" value="OXIDOREDUCTASE CATD-RELATED"/>
    <property type="match status" value="1"/>
</dbReference>
<feature type="transmembrane region" description="Helical" evidence="7">
    <location>
        <begin position="73"/>
        <end position="94"/>
    </location>
</feature>
<keyword evidence="6 7" id="KW-0472">Membrane</keyword>
<dbReference type="InterPro" id="IPR032808">
    <property type="entry name" value="DoxX"/>
</dbReference>
<keyword evidence="3" id="KW-1003">Cell membrane</keyword>
<dbReference type="AlphaFoldDB" id="A0A1Y2MQA7"/>
<keyword evidence="9" id="KW-1185">Reference proteome</keyword>
<dbReference type="InterPro" id="IPR051907">
    <property type="entry name" value="DoxX-like_oxidoreductase"/>
</dbReference>
<evidence type="ECO:0000256" key="2">
    <source>
        <dbReference type="ARBA" id="ARBA00006679"/>
    </source>
</evidence>
<dbReference type="EMBL" id="MIGB01000030">
    <property type="protein sequence ID" value="OSY37416.1"/>
    <property type="molecule type" value="Genomic_DNA"/>
</dbReference>
<comment type="subcellular location">
    <subcellularLocation>
        <location evidence="1">Cell membrane</location>
        <topology evidence="1">Multi-pass membrane protein</topology>
    </subcellularLocation>
</comment>
<evidence type="ECO:0000256" key="1">
    <source>
        <dbReference type="ARBA" id="ARBA00004651"/>
    </source>
</evidence>
<evidence type="ECO:0000256" key="3">
    <source>
        <dbReference type="ARBA" id="ARBA00022475"/>
    </source>
</evidence>
<protein>
    <submittedName>
        <fullName evidence="8">DoxX</fullName>
    </submittedName>
</protein>
<comment type="similarity">
    <text evidence="2">Belongs to the DoxX family.</text>
</comment>
<evidence type="ECO:0000256" key="6">
    <source>
        <dbReference type="ARBA" id="ARBA00023136"/>
    </source>
</evidence>
<accession>A0A1Y2MQA7</accession>
<dbReference type="STRING" id="2074.BG845_04719"/>
<evidence type="ECO:0000313" key="9">
    <source>
        <dbReference type="Proteomes" id="UP000194360"/>
    </source>
</evidence>
<comment type="caution">
    <text evidence="8">The sequence shown here is derived from an EMBL/GenBank/DDBJ whole genome shotgun (WGS) entry which is preliminary data.</text>
</comment>
<dbReference type="GO" id="GO:0005886">
    <property type="term" value="C:plasma membrane"/>
    <property type="evidence" value="ECO:0007669"/>
    <property type="project" value="UniProtKB-SubCell"/>
</dbReference>
<dbReference type="Pfam" id="PF07681">
    <property type="entry name" value="DoxX"/>
    <property type="match status" value="1"/>
</dbReference>
<evidence type="ECO:0000256" key="5">
    <source>
        <dbReference type="ARBA" id="ARBA00022989"/>
    </source>
</evidence>
<sequence>MYRSLTGTPRDVVLLVGRVLLAYILVMHAWNKVQAGLFDTAAVFSKFGIPLAIAAASFTIVVELVVSASLLLGLRMVVPSALMVFIMAGAIWFVHGQNGLFMADNGWALVGVIICGLLAVMAAGPGRFSVDALLAKQADRRIEQTQAIPRQTVSV</sequence>
<keyword evidence="5 7" id="KW-1133">Transmembrane helix</keyword>
<dbReference type="RefSeq" id="WP_085914882.1">
    <property type="nucleotide sequence ID" value="NZ_AP018920.1"/>
</dbReference>
<evidence type="ECO:0000256" key="4">
    <source>
        <dbReference type="ARBA" id="ARBA00022692"/>
    </source>
</evidence>
<dbReference type="Proteomes" id="UP000194360">
    <property type="component" value="Unassembled WGS sequence"/>
</dbReference>
<feature type="transmembrane region" description="Helical" evidence="7">
    <location>
        <begin position="12"/>
        <end position="30"/>
    </location>
</feature>
<dbReference type="OrthoDB" id="1122432at2"/>
<reference evidence="8 9" key="1">
    <citation type="submission" date="2016-09" db="EMBL/GenBank/DDBJ databases">
        <title>Pseudonocardia autotrophica DSM535, a candidate organism with high potential of specific P450 cytochromes.</title>
        <authorList>
            <person name="Grumaz C."/>
            <person name="Vainshtein Y."/>
            <person name="Kirstahler P."/>
            <person name="Sohn K."/>
        </authorList>
    </citation>
    <scope>NUCLEOTIDE SEQUENCE [LARGE SCALE GENOMIC DNA]</scope>
    <source>
        <strain evidence="8 9">DSM 535</strain>
    </source>
</reference>